<accession>A0A7W8Z370</accession>
<keyword evidence="9 11" id="KW-0472">Membrane</keyword>
<dbReference type="GO" id="GO:0005524">
    <property type="term" value="F:ATP binding"/>
    <property type="evidence" value="ECO:0007669"/>
    <property type="project" value="UniProtKB-KW"/>
</dbReference>
<dbReference type="PANTHER" id="PTHR43394:SF1">
    <property type="entry name" value="ATP-BINDING CASSETTE SUB-FAMILY B MEMBER 10, MITOCHONDRIAL"/>
    <property type="match status" value="1"/>
</dbReference>
<evidence type="ECO:0000256" key="8">
    <source>
        <dbReference type="ARBA" id="ARBA00022989"/>
    </source>
</evidence>
<feature type="transmembrane region" description="Helical" evidence="11">
    <location>
        <begin position="294"/>
        <end position="316"/>
    </location>
</feature>
<dbReference type="SUPFAM" id="SSF90123">
    <property type="entry name" value="ABC transporter transmembrane region"/>
    <property type="match status" value="1"/>
</dbReference>
<dbReference type="Pfam" id="PF00005">
    <property type="entry name" value="ABC_tran"/>
    <property type="match status" value="1"/>
</dbReference>
<evidence type="ECO:0000256" key="6">
    <source>
        <dbReference type="ARBA" id="ARBA00022741"/>
    </source>
</evidence>
<dbReference type="InterPro" id="IPR003593">
    <property type="entry name" value="AAA+_ATPase"/>
</dbReference>
<dbReference type="PANTHER" id="PTHR43394">
    <property type="entry name" value="ATP-DEPENDENT PERMEASE MDL1, MITOCHONDRIAL"/>
    <property type="match status" value="1"/>
</dbReference>
<reference evidence="14 15" key="1">
    <citation type="submission" date="2020-08" db="EMBL/GenBank/DDBJ databases">
        <title>Sequencing the genomes of 1000 actinobacteria strains.</title>
        <authorList>
            <person name="Klenk H.-P."/>
        </authorList>
    </citation>
    <scope>NUCLEOTIDE SEQUENCE [LARGE SCALE GENOMIC DNA]</scope>
    <source>
        <strain evidence="14 15">DSM 45790</strain>
    </source>
</reference>
<organism evidence="14 15">
    <name type="scientific">Sphaerisporangium krabiense</name>
    <dbReference type="NCBI Taxonomy" id="763782"/>
    <lineage>
        <taxon>Bacteria</taxon>
        <taxon>Bacillati</taxon>
        <taxon>Actinomycetota</taxon>
        <taxon>Actinomycetes</taxon>
        <taxon>Streptosporangiales</taxon>
        <taxon>Streptosporangiaceae</taxon>
        <taxon>Sphaerisporangium</taxon>
    </lineage>
</organism>
<dbReference type="Gene3D" id="1.20.1560.10">
    <property type="entry name" value="ABC transporter type 1, transmembrane domain"/>
    <property type="match status" value="1"/>
</dbReference>
<dbReference type="PROSITE" id="PS00211">
    <property type="entry name" value="ABC_TRANSPORTER_1"/>
    <property type="match status" value="1"/>
</dbReference>
<dbReference type="GO" id="GO:0015421">
    <property type="term" value="F:ABC-type oligopeptide transporter activity"/>
    <property type="evidence" value="ECO:0007669"/>
    <property type="project" value="TreeGrafter"/>
</dbReference>
<evidence type="ECO:0000313" key="14">
    <source>
        <dbReference type="EMBL" id="MBB5626596.1"/>
    </source>
</evidence>
<name>A0A7W8Z370_9ACTN</name>
<keyword evidence="5 11" id="KW-0812">Transmembrane</keyword>
<evidence type="ECO:0000256" key="2">
    <source>
        <dbReference type="ARBA" id="ARBA00022448"/>
    </source>
</evidence>
<dbReference type="AlphaFoldDB" id="A0A7W8Z370"/>
<comment type="similarity">
    <text evidence="10">Belongs to the ABC transporter superfamily. Siderophore-Fe(3+) uptake transporter (SIUT) (TC 3.A.1.21) family.</text>
</comment>
<sequence length="617" mass="66192">MTGPARGGHGGDAPWRERLAAALGIAWHARPALLFAYLATAIAGGATPVGVAWLTKLVLDELARRERIGWLVGEAVLLGLLGLTAATVPQLSRYVQAELGRATRLRAQERLYEALSRLQGLARFDDPAFFDRIGLAQQASGMAPQMVLEASLGGLRAAVTMAGFLGSLLAVRPAMAAVVLVSAIPAVAAELALSGKRGQMLWTTSPMARRQMFYSQLMTDRTAAKEIRLFGLGDFLRLRMLAELRSLHGEERRMDRRVFGVQVGLAALTALVSGAGLVWGVLLARAGELTPGDVIVFVAAVAGVQAGLSGLVTQLASGHQALLRFGHFVDLLKAAPDLATPLAPAPARPLRDAIELRDVWFRYGDDQPWVLRGVDLRVPRGGLVAVVGLNGAGKSTLVKLLCRLYEPTRGSITWDGVDIRDIPVADLRARIGAVFQDHMNYDLSAAENIGVGDLAALRDRDRVRAAAASAEVHETITGLPYGYDTLLSRMFFMNSPSDGEKAGVTLSGGQWQRIALARGLLRARPDLLILDEPSSGLDAEAEHTVHRRLAEHRRGTTGVVISHRLNAVRPADHIVVLDGGRITEEGTHEELMAVDGEYARLFRIQSAGYAAAPRVTS</sequence>
<evidence type="ECO:0000256" key="3">
    <source>
        <dbReference type="ARBA" id="ARBA00022475"/>
    </source>
</evidence>
<evidence type="ECO:0000256" key="4">
    <source>
        <dbReference type="ARBA" id="ARBA00022519"/>
    </source>
</evidence>
<keyword evidence="2" id="KW-0813">Transport</keyword>
<evidence type="ECO:0000259" key="12">
    <source>
        <dbReference type="PROSITE" id="PS50893"/>
    </source>
</evidence>
<dbReference type="EMBL" id="JACHBR010000001">
    <property type="protein sequence ID" value="MBB5626596.1"/>
    <property type="molecule type" value="Genomic_DNA"/>
</dbReference>
<feature type="domain" description="ABC transmembrane type-1" evidence="13">
    <location>
        <begin position="35"/>
        <end position="320"/>
    </location>
</feature>
<evidence type="ECO:0000256" key="10">
    <source>
        <dbReference type="ARBA" id="ARBA00023455"/>
    </source>
</evidence>
<dbReference type="InterPro" id="IPR017871">
    <property type="entry name" value="ABC_transporter-like_CS"/>
</dbReference>
<feature type="transmembrane region" description="Helical" evidence="11">
    <location>
        <begin position="34"/>
        <end position="55"/>
    </location>
</feature>
<gene>
    <name evidence="14" type="ORF">BJ981_002295</name>
</gene>
<dbReference type="InterPro" id="IPR003439">
    <property type="entry name" value="ABC_transporter-like_ATP-bd"/>
</dbReference>
<keyword evidence="8 11" id="KW-1133">Transmembrane helix</keyword>
<dbReference type="SMART" id="SM00382">
    <property type="entry name" value="AAA"/>
    <property type="match status" value="1"/>
</dbReference>
<dbReference type="Proteomes" id="UP000588112">
    <property type="component" value="Unassembled WGS sequence"/>
</dbReference>
<feature type="transmembrane region" description="Helical" evidence="11">
    <location>
        <begin position="67"/>
        <end position="88"/>
    </location>
</feature>
<evidence type="ECO:0000256" key="9">
    <source>
        <dbReference type="ARBA" id="ARBA00023136"/>
    </source>
</evidence>
<keyword evidence="4" id="KW-0997">Cell inner membrane</keyword>
<dbReference type="InterPro" id="IPR027417">
    <property type="entry name" value="P-loop_NTPase"/>
</dbReference>
<dbReference type="RefSeq" id="WP_184610641.1">
    <property type="nucleotide sequence ID" value="NZ_BOOS01000029.1"/>
</dbReference>
<feature type="transmembrane region" description="Helical" evidence="11">
    <location>
        <begin position="174"/>
        <end position="193"/>
    </location>
</feature>
<dbReference type="GO" id="GO:0016887">
    <property type="term" value="F:ATP hydrolysis activity"/>
    <property type="evidence" value="ECO:0007669"/>
    <property type="project" value="InterPro"/>
</dbReference>
<evidence type="ECO:0000259" key="13">
    <source>
        <dbReference type="PROSITE" id="PS50929"/>
    </source>
</evidence>
<keyword evidence="3" id="KW-1003">Cell membrane</keyword>
<dbReference type="InterPro" id="IPR036640">
    <property type="entry name" value="ABC1_TM_sf"/>
</dbReference>
<feature type="transmembrane region" description="Helical" evidence="11">
    <location>
        <begin position="258"/>
        <end position="282"/>
    </location>
</feature>
<dbReference type="InterPro" id="IPR011527">
    <property type="entry name" value="ABC1_TM_dom"/>
</dbReference>
<dbReference type="FunFam" id="3.40.50.300:FF:000221">
    <property type="entry name" value="Multidrug ABC transporter ATP-binding protein"/>
    <property type="match status" value="1"/>
</dbReference>
<dbReference type="PROSITE" id="PS50929">
    <property type="entry name" value="ABC_TM1F"/>
    <property type="match status" value="1"/>
</dbReference>
<proteinExistence type="inferred from homology"/>
<keyword evidence="6" id="KW-0547">Nucleotide-binding</keyword>
<dbReference type="PROSITE" id="PS50893">
    <property type="entry name" value="ABC_TRANSPORTER_2"/>
    <property type="match status" value="1"/>
</dbReference>
<keyword evidence="7 14" id="KW-0067">ATP-binding</keyword>
<evidence type="ECO:0000313" key="15">
    <source>
        <dbReference type="Proteomes" id="UP000588112"/>
    </source>
</evidence>
<keyword evidence="15" id="KW-1185">Reference proteome</keyword>
<dbReference type="SUPFAM" id="SSF52540">
    <property type="entry name" value="P-loop containing nucleoside triphosphate hydrolases"/>
    <property type="match status" value="1"/>
</dbReference>
<evidence type="ECO:0000256" key="7">
    <source>
        <dbReference type="ARBA" id="ARBA00022840"/>
    </source>
</evidence>
<protein>
    <submittedName>
        <fullName evidence="14">ATP-binding cassette subfamily B protein</fullName>
    </submittedName>
</protein>
<evidence type="ECO:0000256" key="5">
    <source>
        <dbReference type="ARBA" id="ARBA00022692"/>
    </source>
</evidence>
<comment type="subcellular location">
    <subcellularLocation>
        <location evidence="1">Cell inner membrane</location>
        <topology evidence="1">Multi-pass membrane protein</topology>
    </subcellularLocation>
</comment>
<comment type="caution">
    <text evidence="14">The sequence shown here is derived from an EMBL/GenBank/DDBJ whole genome shotgun (WGS) entry which is preliminary data.</text>
</comment>
<dbReference type="Gene3D" id="3.40.50.300">
    <property type="entry name" value="P-loop containing nucleotide triphosphate hydrolases"/>
    <property type="match status" value="1"/>
</dbReference>
<dbReference type="InterPro" id="IPR039421">
    <property type="entry name" value="Type_1_exporter"/>
</dbReference>
<feature type="domain" description="ABC transporter" evidence="12">
    <location>
        <begin position="354"/>
        <end position="604"/>
    </location>
</feature>
<evidence type="ECO:0000256" key="1">
    <source>
        <dbReference type="ARBA" id="ARBA00004429"/>
    </source>
</evidence>
<dbReference type="GO" id="GO:0005886">
    <property type="term" value="C:plasma membrane"/>
    <property type="evidence" value="ECO:0007669"/>
    <property type="project" value="UniProtKB-SubCell"/>
</dbReference>
<evidence type="ECO:0000256" key="11">
    <source>
        <dbReference type="SAM" id="Phobius"/>
    </source>
</evidence>